<proteinExistence type="predicted"/>
<reference evidence="2 3" key="1">
    <citation type="submission" date="2020-05" db="EMBL/GenBank/DDBJ databases">
        <title>Genetic diversity of Pseudomonas cichorii.</title>
        <authorList>
            <person name="Tani S."/>
            <person name="Yagi H."/>
            <person name="Hashimoto S."/>
            <person name="Iiyama K."/>
            <person name="Furuya N."/>
        </authorList>
    </citation>
    <scope>NUCLEOTIDE SEQUENCE [LARGE SCALE GENOMIC DNA]</scope>
    <source>
        <strain evidence="2 3">LMG 2162</strain>
    </source>
</reference>
<keyword evidence="3" id="KW-1185">Reference proteome</keyword>
<dbReference type="Proteomes" id="UP000614982">
    <property type="component" value="Unassembled WGS sequence"/>
</dbReference>
<dbReference type="EMBL" id="BLWA01000003">
    <property type="protein sequence ID" value="GFM91585.1"/>
    <property type="molecule type" value="Genomic_DNA"/>
</dbReference>
<evidence type="ECO:0008006" key="4">
    <source>
        <dbReference type="Google" id="ProtNLM"/>
    </source>
</evidence>
<dbReference type="GeneID" id="45541692"/>
<accession>A0ABQ1DKN5</accession>
<sequence>MNIYRSLILLAVLLCAACAKTPRVPQAELTLLSFERGPNNFYIVDFTSNINLLTAFQDYENSNQLPPMLICSLNRDTKFSADHAIAIKAEGVVKAKKESKLNHNYIASLIFYYTNPDGTQRNDNDYDAIKPLLLAQDSIPCKARITYYGFKAYYSKTLLIPAKLMLEKLNTTKS</sequence>
<feature type="chain" id="PRO_5047479976" description="Lipoprotein" evidence="1">
    <location>
        <begin position="20"/>
        <end position="174"/>
    </location>
</feature>
<dbReference type="RefSeq" id="WP_025259281.1">
    <property type="nucleotide sequence ID" value="NZ_BLWA01000003.1"/>
</dbReference>
<protein>
    <recommendedName>
        <fullName evidence="4">Lipoprotein</fullName>
    </recommendedName>
</protein>
<evidence type="ECO:0000313" key="2">
    <source>
        <dbReference type="EMBL" id="GFM91585.1"/>
    </source>
</evidence>
<organism evidence="2 3">
    <name type="scientific">Pseudomonas cichorii</name>
    <dbReference type="NCBI Taxonomy" id="36746"/>
    <lineage>
        <taxon>Bacteria</taxon>
        <taxon>Pseudomonadati</taxon>
        <taxon>Pseudomonadota</taxon>
        <taxon>Gammaproteobacteria</taxon>
        <taxon>Pseudomonadales</taxon>
        <taxon>Pseudomonadaceae</taxon>
        <taxon>Pseudomonas</taxon>
    </lineage>
</organism>
<evidence type="ECO:0000313" key="3">
    <source>
        <dbReference type="Proteomes" id="UP000614982"/>
    </source>
</evidence>
<feature type="signal peptide" evidence="1">
    <location>
        <begin position="1"/>
        <end position="19"/>
    </location>
</feature>
<gene>
    <name evidence="2" type="ORF">PSCICP_15570</name>
</gene>
<evidence type="ECO:0000256" key="1">
    <source>
        <dbReference type="SAM" id="SignalP"/>
    </source>
</evidence>
<name>A0ABQ1DKN5_PSECI</name>
<comment type="caution">
    <text evidence="2">The sequence shown here is derived from an EMBL/GenBank/DDBJ whole genome shotgun (WGS) entry which is preliminary data.</text>
</comment>
<keyword evidence="1" id="KW-0732">Signal</keyword>